<dbReference type="AlphaFoldDB" id="A0A947D4L1"/>
<feature type="domain" description="FHA" evidence="1">
    <location>
        <begin position="25"/>
        <end position="77"/>
    </location>
</feature>
<evidence type="ECO:0000313" key="2">
    <source>
        <dbReference type="EMBL" id="MBT9288037.1"/>
    </source>
</evidence>
<protein>
    <submittedName>
        <fullName evidence="2">FHA domain-containing protein</fullName>
    </submittedName>
</protein>
<dbReference type="PROSITE" id="PS50006">
    <property type="entry name" value="FHA_DOMAIN"/>
    <property type="match status" value="1"/>
</dbReference>
<keyword evidence="3" id="KW-1185">Reference proteome</keyword>
<name>A0A947D4L1_9HYPH</name>
<dbReference type="SUPFAM" id="SSF49879">
    <property type="entry name" value="SMAD/FHA domain"/>
    <property type="match status" value="1"/>
</dbReference>
<dbReference type="RefSeq" id="WP_261966729.1">
    <property type="nucleotide sequence ID" value="NZ_JAHHZF010000001.1"/>
</dbReference>
<evidence type="ECO:0000259" key="1">
    <source>
        <dbReference type="PROSITE" id="PS50006"/>
    </source>
</evidence>
<evidence type="ECO:0000313" key="3">
    <source>
        <dbReference type="Proteomes" id="UP000766595"/>
    </source>
</evidence>
<dbReference type="InterPro" id="IPR008984">
    <property type="entry name" value="SMAD_FHA_dom_sf"/>
</dbReference>
<sequence length="257" mass="28835">MPTVAIEVVNHRTAETMRRGYMLPVRIGRGATCDIQLDPENRAISRLHVEIGEEDGKPVLINRALNQNATHYRGRSLKASERVPLETGDSFRIFDFELKVLEPAQLMVLAVDRADLRPRGEFPLVPGGALLAYGDGHRLAIEQVANLARIDATRLADKLALIFYYDESEPTFAVLSNPERLQVYLDRGFVQQDALYLQPLDTIELGDHRFEVHPVGQPAIVCENPTCQVLNEYDRGDNCRLCGTRLFGATRIVRGKT</sequence>
<dbReference type="InterPro" id="IPR000253">
    <property type="entry name" value="FHA_dom"/>
</dbReference>
<proteinExistence type="predicted"/>
<reference evidence="2 3" key="1">
    <citation type="submission" date="2021-06" db="EMBL/GenBank/DDBJ databases">
        <authorList>
            <person name="Grouzdev D.S."/>
            <person name="Koziaeva V."/>
        </authorList>
    </citation>
    <scope>NUCLEOTIDE SEQUENCE [LARGE SCALE GENOMIC DNA]</scope>
    <source>
        <strain evidence="2 3">22</strain>
    </source>
</reference>
<accession>A0A947D4L1</accession>
<comment type="caution">
    <text evidence="2">The sequence shown here is derived from an EMBL/GenBank/DDBJ whole genome shotgun (WGS) entry which is preliminary data.</text>
</comment>
<dbReference type="Gene3D" id="2.60.200.20">
    <property type="match status" value="1"/>
</dbReference>
<dbReference type="EMBL" id="JAHHZF010000001">
    <property type="protein sequence ID" value="MBT9288037.1"/>
    <property type="molecule type" value="Genomic_DNA"/>
</dbReference>
<dbReference type="CDD" id="cd00060">
    <property type="entry name" value="FHA"/>
    <property type="match status" value="1"/>
</dbReference>
<dbReference type="Pfam" id="PF00498">
    <property type="entry name" value="FHA"/>
    <property type="match status" value="1"/>
</dbReference>
<dbReference type="Proteomes" id="UP000766595">
    <property type="component" value="Unassembled WGS sequence"/>
</dbReference>
<gene>
    <name evidence="2" type="ORF">KL771_01150</name>
</gene>
<organism evidence="2 3">
    <name type="scientific">Prosthecodimorpha staleyi</name>
    <dbReference type="NCBI Taxonomy" id="2840188"/>
    <lineage>
        <taxon>Bacteria</taxon>
        <taxon>Pseudomonadati</taxon>
        <taxon>Pseudomonadota</taxon>
        <taxon>Alphaproteobacteria</taxon>
        <taxon>Hyphomicrobiales</taxon>
        <taxon>Ancalomicrobiaceae</taxon>
        <taxon>Prosthecodimorpha</taxon>
    </lineage>
</organism>